<accession>A0A853KG52</accession>
<proteinExistence type="predicted"/>
<evidence type="ECO:0000256" key="1">
    <source>
        <dbReference type="SAM" id="Coils"/>
    </source>
</evidence>
<dbReference type="EMBL" id="LSUQ01000011">
    <property type="protein sequence ID" value="OAG94350.1"/>
    <property type="molecule type" value="Genomic_DNA"/>
</dbReference>
<dbReference type="Proteomes" id="UP000077421">
    <property type="component" value="Unassembled WGS sequence"/>
</dbReference>
<sequence>MELMERWASRSDAWTPEDDVTLAELVLKHIREGSTQLVAFDEAASLLGRTSAACGYRWNGVVRRHYEDAIREAKHIRRRALEERRTRRPNRTQITLGDEHEFTLDLLIRGLRDFERRYHELHDEIEKLTREKQMLEDRFLMQQPVRAVELDRARATPEQIEEDSRALLAIMERARRILDAESDEAKPRFRLDSFGNVERIEMQDSLREEHP</sequence>
<comment type="caution">
    <text evidence="2">The sequence shown here is derived from an EMBL/GenBank/DDBJ whole genome shotgun (WGS) entry which is preliminary data.</text>
</comment>
<evidence type="ECO:0008006" key="4">
    <source>
        <dbReference type="Google" id="ProtNLM"/>
    </source>
</evidence>
<dbReference type="SUPFAM" id="SSF46689">
    <property type="entry name" value="Homeodomain-like"/>
    <property type="match status" value="1"/>
</dbReference>
<protein>
    <recommendedName>
        <fullName evidence="4">RsfA family transcriptional regulator</fullName>
    </recommendedName>
</protein>
<evidence type="ECO:0000313" key="2">
    <source>
        <dbReference type="EMBL" id="OAG94350.1"/>
    </source>
</evidence>
<reference evidence="2 3" key="1">
    <citation type="submission" date="2016-02" db="EMBL/GenBank/DDBJ databases">
        <title>Draft genome sequence of Acidibacillus ferrooxidans SLC66.</title>
        <authorList>
            <person name="Oliveira G."/>
            <person name="Nancucheo I."/>
            <person name="Dall'Agnol H."/>
            <person name="Johnson B."/>
            <person name="Oliveira R."/>
            <person name="Nunes G.L."/>
            <person name="Tzotzos G."/>
            <person name="Orellana S.C."/>
            <person name="Salim A.C."/>
            <person name="Araujo F.M."/>
        </authorList>
    </citation>
    <scope>NUCLEOTIDE SEQUENCE [LARGE SCALE GENOMIC DNA]</scope>
    <source>
        <strain evidence="2 3">SLC66</strain>
    </source>
</reference>
<dbReference type="InterPro" id="IPR014243">
    <property type="entry name" value="RsfA-like"/>
</dbReference>
<name>A0A853KG52_9BACL</name>
<dbReference type="PANTHER" id="PTHR41302">
    <property type="entry name" value="PRESPORE-SPECIFIC TRANSCRIPTIONAL REGULATOR RSFA-RELATED"/>
    <property type="match status" value="1"/>
</dbReference>
<dbReference type="InterPro" id="IPR009057">
    <property type="entry name" value="Homeodomain-like_sf"/>
</dbReference>
<feature type="coiled-coil region" evidence="1">
    <location>
        <begin position="111"/>
        <end position="138"/>
    </location>
</feature>
<organism evidence="2 3">
    <name type="scientific">Ferroacidibacillus organovorans</name>
    <dbReference type="NCBI Taxonomy" id="1765683"/>
    <lineage>
        <taxon>Bacteria</taxon>
        <taxon>Bacillati</taxon>
        <taxon>Bacillota</taxon>
        <taxon>Bacilli</taxon>
        <taxon>Bacillales</taxon>
        <taxon>Alicyclobacillaceae</taxon>
        <taxon>Ferroacidibacillus</taxon>
    </lineage>
</organism>
<dbReference type="RefSeq" id="WP_067952488.1">
    <property type="nucleotide sequence ID" value="NZ_LSUQ01000011.1"/>
</dbReference>
<gene>
    <name evidence="2" type="ORF">AYW79_05655</name>
</gene>
<dbReference type="PANTHER" id="PTHR41302:SF2">
    <property type="entry name" value="PRESPORE SPECIFIC TRANSCRIPTIONAL ACTIVATOR RSFA"/>
    <property type="match status" value="1"/>
</dbReference>
<keyword evidence="1" id="KW-0175">Coiled coil</keyword>
<dbReference type="AlphaFoldDB" id="A0A853KG52"/>
<evidence type="ECO:0000313" key="3">
    <source>
        <dbReference type="Proteomes" id="UP000077421"/>
    </source>
</evidence>
<dbReference type="OrthoDB" id="2845592at2"/>
<dbReference type="NCBIfam" id="TIGR02894">
    <property type="entry name" value="DNA_bind_RsfA"/>
    <property type="match status" value="1"/>
</dbReference>
<dbReference type="Pfam" id="PF13921">
    <property type="entry name" value="Myb_DNA-bind_6"/>
    <property type="match status" value="1"/>
</dbReference>